<dbReference type="InterPro" id="IPR000719">
    <property type="entry name" value="Prot_kinase_dom"/>
</dbReference>
<keyword evidence="6" id="KW-0716">Sensory transduction</keyword>
<dbReference type="FunFam" id="3.30.200.20:FF:000060">
    <property type="entry name" value="Serine/threonine-protein kinase isoform 1"/>
    <property type="match status" value="1"/>
</dbReference>
<keyword evidence="10 16" id="KW-0067">ATP-binding</keyword>
<dbReference type="InterPro" id="IPR017441">
    <property type="entry name" value="Protein_kinase_ATP_BS"/>
</dbReference>
<evidence type="ECO:0000256" key="14">
    <source>
        <dbReference type="ARBA" id="ARBA00047899"/>
    </source>
</evidence>
<dbReference type="Gene3D" id="1.10.510.10">
    <property type="entry name" value="Transferase(Phosphotransferase) domain 1"/>
    <property type="match status" value="1"/>
</dbReference>
<proteinExistence type="inferred from homology"/>
<accession>A0A328E6N2</accession>
<dbReference type="InterPro" id="IPR001245">
    <property type="entry name" value="Ser-Thr/Tyr_kinase_cat_dom"/>
</dbReference>
<dbReference type="PROSITE" id="PS50112">
    <property type="entry name" value="PAS"/>
    <property type="match status" value="1"/>
</dbReference>
<dbReference type="InterPro" id="IPR051681">
    <property type="entry name" value="Ser/Thr_Kinases-Pseudokinases"/>
</dbReference>
<dbReference type="GO" id="GO:0004674">
    <property type="term" value="F:protein serine/threonine kinase activity"/>
    <property type="evidence" value="ECO:0007669"/>
    <property type="project" value="UniProtKB-KW"/>
</dbReference>
<evidence type="ECO:0000256" key="1">
    <source>
        <dbReference type="ARBA" id="ARBA00004370"/>
    </source>
</evidence>
<keyword evidence="7" id="KW-0808">Transferase</keyword>
<dbReference type="FunFam" id="1.10.510.10:FF:000476">
    <property type="entry name" value="PAS domain-containing protein tyrosine kinase family protein"/>
    <property type="match status" value="1"/>
</dbReference>
<dbReference type="NCBIfam" id="TIGR00229">
    <property type="entry name" value="sensory_box"/>
    <property type="match status" value="1"/>
</dbReference>
<evidence type="ECO:0000313" key="20">
    <source>
        <dbReference type="Proteomes" id="UP000249390"/>
    </source>
</evidence>
<dbReference type="PROSITE" id="PS00107">
    <property type="entry name" value="PROTEIN_KINASE_ATP"/>
    <property type="match status" value="1"/>
</dbReference>
<dbReference type="Pfam" id="PF07714">
    <property type="entry name" value="PK_Tyr_Ser-Thr"/>
    <property type="match status" value="1"/>
</dbReference>
<keyword evidence="8 16" id="KW-0547">Nucleotide-binding</keyword>
<dbReference type="Pfam" id="PF13426">
    <property type="entry name" value="PAS_9"/>
    <property type="match status" value="1"/>
</dbReference>
<dbReference type="EC" id="2.7.11.1" evidence="3"/>
<dbReference type="InterPro" id="IPR000014">
    <property type="entry name" value="PAS"/>
</dbReference>
<keyword evidence="4" id="KW-0723">Serine/threonine-protein kinase</keyword>
<dbReference type="InterPro" id="IPR008271">
    <property type="entry name" value="Ser/Thr_kinase_AS"/>
</dbReference>
<dbReference type="GO" id="GO:0005524">
    <property type="term" value="F:ATP binding"/>
    <property type="evidence" value="ECO:0007669"/>
    <property type="project" value="UniProtKB-UniRule"/>
</dbReference>
<dbReference type="PANTHER" id="PTHR44329">
    <property type="entry name" value="SERINE/THREONINE-PROTEIN KINASE TNNI3K-RELATED"/>
    <property type="match status" value="1"/>
</dbReference>
<dbReference type="AlphaFoldDB" id="A0A328E6N2"/>
<evidence type="ECO:0000256" key="15">
    <source>
        <dbReference type="ARBA" id="ARBA00048679"/>
    </source>
</evidence>
<evidence type="ECO:0000256" key="11">
    <source>
        <dbReference type="ARBA" id="ARBA00022991"/>
    </source>
</evidence>
<dbReference type="SUPFAM" id="SSF55785">
    <property type="entry name" value="PYP-like sensor domain (PAS domain)"/>
    <property type="match status" value="1"/>
</dbReference>
<keyword evidence="12" id="KW-0472">Membrane</keyword>
<evidence type="ECO:0000256" key="3">
    <source>
        <dbReference type="ARBA" id="ARBA00012513"/>
    </source>
</evidence>
<dbReference type="CDD" id="cd13999">
    <property type="entry name" value="STKc_MAP3K-like"/>
    <property type="match status" value="1"/>
</dbReference>
<feature type="binding site" evidence="16">
    <location>
        <position position="285"/>
    </location>
    <ligand>
        <name>ATP</name>
        <dbReference type="ChEBI" id="CHEBI:30616"/>
    </ligand>
</feature>
<dbReference type="PROSITE" id="PS50011">
    <property type="entry name" value="PROTEIN_KINASE_DOM"/>
    <property type="match status" value="1"/>
</dbReference>
<feature type="domain" description="PAS" evidence="18">
    <location>
        <begin position="1"/>
        <end position="33"/>
    </location>
</feature>
<gene>
    <name evidence="19" type="ORF">DM860_006778</name>
</gene>
<evidence type="ECO:0000256" key="4">
    <source>
        <dbReference type="ARBA" id="ARBA00022527"/>
    </source>
</evidence>
<dbReference type="InterPro" id="IPR011009">
    <property type="entry name" value="Kinase-like_dom_sf"/>
</dbReference>
<protein>
    <recommendedName>
        <fullName evidence="3">non-specific serine/threonine protein kinase</fullName>
        <ecNumber evidence="3">2.7.11.1</ecNumber>
    </recommendedName>
</protein>
<evidence type="ECO:0000256" key="13">
    <source>
        <dbReference type="ARBA" id="ARBA00023170"/>
    </source>
</evidence>
<dbReference type="GO" id="GO:0009881">
    <property type="term" value="F:photoreceptor activity"/>
    <property type="evidence" value="ECO:0007669"/>
    <property type="project" value="UniProtKB-KW"/>
</dbReference>
<evidence type="ECO:0000256" key="5">
    <source>
        <dbReference type="ARBA" id="ARBA00022543"/>
    </source>
</evidence>
<evidence type="ECO:0000259" key="17">
    <source>
        <dbReference type="PROSITE" id="PS50011"/>
    </source>
</evidence>
<name>A0A328E6N2_9ASTE</name>
<keyword evidence="13" id="KW-0675">Receptor</keyword>
<evidence type="ECO:0000256" key="10">
    <source>
        <dbReference type="ARBA" id="ARBA00022840"/>
    </source>
</evidence>
<dbReference type="SMART" id="SM00220">
    <property type="entry name" value="S_TKc"/>
    <property type="match status" value="1"/>
</dbReference>
<evidence type="ECO:0000313" key="19">
    <source>
        <dbReference type="EMBL" id="RAL53106.1"/>
    </source>
</evidence>
<evidence type="ECO:0000256" key="6">
    <source>
        <dbReference type="ARBA" id="ARBA00022606"/>
    </source>
</evidence>
<comment type="catalytic activity">
    <reaction evidence="14">
        <text>L-threonyl-[protein] + ATP = O-phospho-L-threonyl-[protein] + ADP + H(+)</text>
        <dbReference type="Rhea" id="RHEA:46608"/>
        <dbReference type="Rhea" id="RHEA-COMP:11060"/>
        <dbReference type="Rhea" id="RHEA-COMP:11605"/>
        <dbReference type="ChEBI" id="CHEBI:15378"/>
        <dbReference type="ChEBI" id="CHEBI:30013"/>
        <dbReference type="ChEBI" id="CHEBI:30616"/>
        <dbReference type="ChEBI" id="CHEBI:61977"/>
        <dbReference type="ChEBI" id="CHEBI:456216"/>
        <dbReference type="EC" id="2.7.11.1"/>
    </reaction>
</comment>
<evidence type="ECO:0000256" key="12">
    <source>
        <dbReference type="ARBA" id="ARBA00023136"/>
    </source>
</evidence>
<evidence type="ECO:0000259" key="18">
    <source>
        <dbReference type="PROSITE" id="PS50112"/>
    </source>
</evidence>
<keyword evidence="11" id="KW-0157">Chromophore</keyword>
<dbReference type="InterPro" id="IPR035965">
    <property type="entry name" value="PAS-like_dom_sf"/>
</dbReference>
<evidence type="ECO:0000256" key="9">
    <source>
        <dbReference type="ARBA" id="ARBA00022777"/>
    </source>
</evidence>
<dbReference type="Gene3D" id="3.30.450.20">
    <property type="entry name" value="PAS domain"/>
    <property type="match status" value="1"/>
</dbReference>
<evidence type="ECO:0000256" key="7">
    <source>
        <dbReference type="ARBA" id="ARBA00022679"/>
    </source>
</evidence>
<comment type="caution">
    <text evidence="19">The sequence shown here is derived from an EMBL/GenBank/DDBJ whole genome shotgun (WGS) entry which is preliminary data.</text>
</comment>
<feature type="domain" description="Protein kinase" evidence="17">
    <location>
        <begin position="258"/>
        <end position="549"/>
    </location>
</feature>
<dbReference type="GO" id="GO:0016020">
    <property type="term" value="C:membrane"/>
    <property type="evidence" value="ECO:0007669"/>
    <property type="project" value="UniProtKB-SubCell"/>
</dbReference>
<keyword evidence="9" id="KW-0418">Kinase</keyword>
<comment type="subcellular location">
    <subcellularLocation>
        <location evidence="1">Membrane</location>
    </subcellularLocation>
</comment>
<sequence>MCFRNKCAEKLYGYKEDEVIGESGIELLVSEEEDHEWIRSIEERIWSRNDSWSGLFPCKKRSGHTFMAMVTKTPLYDNDNDEASGVITVSSDASILNIAVSQTLYPRQFRKRPHSRPPAASYVANMASKIFSTEGGGEDEYQIYGEEEEESCLDYSNDARWHNKPPKAPPAAAKVFFSKLNIAGIVKLGKDKFGNKHQPNGCRLSSSARDAIQQHQPQLEYNPQSRKKVELVVGSGNRDLLNKIKNRIGNDEIRWEDISLKEEIGQGSFGTVYRGIWNGSDVAVKVYRGQEFSEGTLLDYKKEIDLMKRLRHPNVLLFMGAVSSQEKLAIITEFLPRGSLFKTLHKNSQHLDIRRRLRMALDVARGMNYLHTRNPPIVHRDLKSSNLLVDKSWTVKVGDFGLSKLKNATLLSARSGRGTPHWMAPEVLRNEHSTEKCDVFSFSVVLWELMTESVPWSTLSPLQVVGVVGFMDRRLEVGEGMDPRVSSIIQDCWQRWVTYTMSSLPQRKKNKGMGFSVLEYGVIINQSCRIGDLQRPGTSAILSRHHPQGGGCHSGV</sequence>
<reference evidence="19 20" key="1">
    <citation type="submission" date="2018-06" db="EMBL/GenBank/DDBJ databases">
        <title>The Genome of Cuscuta australis (Dodder) Provides Insight into the Evolution of Plant Parasitism.</title>
        <authorList>
            <person name="Liu H."/>
        </authorList>
    </citation>
    <scope>NUCLEOTIDE SEQUENCE [LARGE SCALE GENOMIC DNA]</scope>
    <source>
        <strain evidence="20">cv. Yunnan</strain>
        <tissue evidence="19">Vines</tissue>
    </source>
</reference>
<dbReference type="PANTHER" id="PTHR44329:SF47">
    <property type="entry name" value="SERINE_THREONINE-PROTEIN KINASE ROCO5-RELATED"/>
    <property type="match status" value="1"/>
</dbReference>
<dbReference type="SUPFAM" id="SSF56112">
    <property type="entry name" value="Protein kinase-like (PK-like)"/>
    <property type="match status" value="1"/>
</dbReference>
<dbReference type="Proteomes" id="UP000249390">
    <property type="component" value="Unassembled WGS sequence"/>
</dbReference>
<evidence type="ECO:0000256" key="2">
    <source>
        <dbReference type="ARBA" id="ARBA00010507"/>
    </source>
</evidence>
<comment type="catalytic activity">
    <reaction evidence="15">
        <text>L-seryl-[protein] + ATP = O-phospho-L-seryl-[protein] + ADP + H(+)</text>
        <dbReference type="Rhea" id="RHEA:17989"/>
        <dbReference type="Rhea" id="RHEA-COMP:9863"/>
        <dbReference type="Rhea" id="RHEA-COMP:11604"/>
        <dbReference type="ChEBI" id="CHEBI:15378"/>
        <dbReference type="ChEBI" id="CHEBI:29999"/>
        <dbReference type="ChEBI" id="CHEBI:30616"/>
        <dbReference type="ChEBI" id="CHEBI:83421"/>
        <dbReference type="ChEBI" id="CHEBI:456216"/>
        <dbReference type="EC" id="2.7.11.1"/>
    </reaction>
</comment>
<evidence type="ECO:0000256" key="16">
    <source>
        <dbReference type="PROSITE-ProRule" id="PRU10141"/>
    </source>
</evidence>
<organism evidence="19 20">
    <name type="scientific">Cuscuta australis</name>
    <dbReference type="NCBI Taxonomy" id="267555"/>
    <lineage>
        <taxon>Eukaryota</taxon>
        <taxon>Viridiplantae</taxon>
        <taxon>Streptophyta</taxon>
        <taxon>Embryophyta</taxon>
        <taxon>Tracheophyta</taxon>
        <taxon>Spermatophyta</taxon>
        <taxon>Magnoliopsida</taxon>
        <taxon>eudicotyledons</taxon>
        <taxon>Gunneridae</taxon>
        <taxon>Pentapetalae</taxon>
        <taxon>asterids</taxon>
        <taxon>lamiids</taxon>
        <taxon>Solanales</taxon>
        <taxon>Convolvulaceae</taxon>
        <taxon>Cuscuteae</taxon>
        <taxon>Cuscuta</taxon>
        <taxon>Cuscuta subgen. Grammica</taxon>
        <taxon>Cuscuta sect. Cleistogrammica</taxon>
    </lineage>
</organism>
<keyword evidence="5" id="KW-0600">Photoreceptor protein</keyword>
<keyword evidence="20" id="KW-1185">Reference proteome</keyword>
<dbReference type="CDD" id="cd00130">
    <property type="entry name" value="PAS"/>
    <property type="match status" value="1"/>
</dbReference>
<dbReference type="EMBL" id="NQVE01000027">
    <property type="protein sequence ID" value="RAL53106.1"/>
    <property type="molecule type" value="Genomic_DNA"/>
</dbReference>
<dbReference type="Gene3D" id="3.30.200.20">
    <property type="entry name" value="Phosphorylase Kinase, domain 1"/>
    <property type="match status" value="1"/>
</dbReference>
<evidence type="ECO:0000256" key="8">
    <source>
        <dbReference type="ARBA" id="ARBA00022741"/>
    </source>
</evidence>
<comment type="similarity">
    <text evidence="2">Belongs to the protein kinase superfamily. TKL Ser/Thr protein kinase family. RAF subfamily.</text>
</comment>
<dbReference type="PROSITE" id="PS00108">
    <property type="entry name" value="PROTEIN_KINASE_ST"/>
    <property type="match status" value="1"/>
</dbReference>